<sequence length="69" mass="8277">MRKVLPYPYHENVEEQWRVFTERQDRVATRQVRHPALEVPSQFPQARSHSHEQLLTRVGEGVTHVLKYK</sequence>
<organism evidence="1 2">
    <name type="scientific">Rangifer tarandus platyrhynchus</name>
    <name type="common">Svalbard reindeer</name>
    <dbReference type="NCBI Taxonomy" id="3082113"/>
    <lineage>
        <taxon>Eukaryota</taxon>
        <taxon>Metazoa</taxon>
        <taxon>Chordata</taxon>
        <taxon>Craniata</taxon>
        <taxon>Vertebrata</taxon>
        <taxon>Euteleostomi</taxon>
        <taxon>Mammalia</taxon>
        <taxon>Eutheria</taxon>
        <taxon>Laurasiatheria</taxon>
        <taxon>Artiodactyla</taxon>
        <taxon>Ruminantia</taxon>
        <taxon>Pecora</taxon>
        <taxon>Cervidae</taxon>
        <taxon>Odocoileinae</taxon>
        <taxon>Rangifer</taxon>
    </lineage>
</organism>
<accession>A0ABN8YL31</accession>
<reference evidence="1" key="1">
    <citation type="submission" date="2023-04" db="EMBL/GenBank/DDBJ databases">
        <authorList>
            <consortium name="ELIXIR-Norway"/>
        </authorList>
    </citation>
    <scope>NUCLEOTIDE SEQUENCE [LARGE SCALE GENOMIC DNA]</scope>
</reference>
<dbReference type="Proteomes" id="UP001176941">
    <property type="component" value="Chromosome 20"/>
</dbReference>
<evidence type="ECO:0000313" key="2">
    <source>
        <dbReference type="Proteomes" id="UP001176941"/>
    </source>
</evidence>
<proteinExistence type="predicted"/>
<dbReference type="EMBL" id="OX459956">
    <property type="protein sequence ID" value="CAI9162242.1"/>
    <property type="molecule type" value="Genomic_DNA"/>
</dbReference>
<evidence type="ECO:0000313" key="1">
    <source>
        <dbReference type="EMBL" id="CAI9162242.1"/>
    </source>
</evidence>
<protein>
    <submittedName>
        <fullName evidence="1">Uncharacterized protein</fullName>
    </submittedName>
</protein>
<name>A0ABN8YL31_RANTA</name>
<keyword evidence="2" id="KW-1185">Reference proteome</keyword>
<gene>
    <name evidence="1" type="ORF">MRATA1EN1_LOCUS11204</name>
</gene>